<dbReference type="HAMAP" id="MF_01632">
    <property type="entry name" value="UbiC"/>
    <property type="match status" value="1"/>
</dbReference>
<evidence type="ECO:0000256" key="4">
    <source>
        <dbReference type="ARBA" id="ARBA00023317"/>
    </source>
</evidence>
<dbReference type="SUPFAM" id="SSF64288">
    <property type="entry name" value="Chorismate lyase-like"/>
    <property type="match status" value="1"/>
</dbReference>
<evidence type="ECO:0000256" key="5">
    <source>
        <dbReference type="HAMAP-Rule" id="MF_01632"/>
    </source>
</evidence>
<comment type="function">
    <text evidence="5">Removes the pyruvyl group from chorismate, with concomitant aromatization of the ring, to provide 4-hydroxybenzoate (4HB) for the ubiquinone pathway.</text>
</comment>
<evidence type="ECO:0000256" key="2">
    <source>
        <dbReference type="ARBA" id="ARBA00022688"/>
    </source>
</evidence>
<feature type="binding site" evidence="5">
    <location>
        <position position="109"/>
    </location>
    <ligand>
        <name>substrate</name>
    </ligand>
</feature>
<gene>
    <name evidence="5" type="primary">ubiC</name>
    <name evidence="6" type="ORF">ABDB84_15435</name>
</gene>
<keyword evidence="3 5" id="KW-0456">Lyase</keyword>
<dbReference type="GO" id="GO:0008813">
    <property type="term" value="F:chorismate lyase activity"/>
    <property type="evidence" value="ECO:0007669"/>
    <property type="project" value="UniProtKB-EC"/>
</dbReference>
<protein>
    <recommendedName>
        <fullName evidence="5">Probable chorismate pyruvate-lyase</fullName>
        <shortName evidence="5">CL</shortName>
        <shortName evidence="5">CPL</shortName>
        <ecNumber evidence="5">4.1.3.40</ecNumber>
    </recommendedName>
</protein>
<feature type="binding site" evidence="5">
    <location>
        <position position="168"/>
    </location>
    <ligand>
        <name>substrate</name>
    </ligand>
</feature>
<keyword evidence="2 5" id="KW-0831">Ubiquinone biosynthesis</keyword>
<dbReference type="RefSeq" id="WP_345920648.1">
    <property type="nucleotide sequence ID" value="NZ_JBDIVE010000009.1"/>
</dbReference>
<dbReference type="Proteomes" id="UP001410394">
    <property type="component" value="Unassembled WGS sequence"/>
</dbReference>
<keyword evidence="7" id="KW-1185">Reference proteome</keyword>
<keyword evidence="4 5" id="KW-0670">Pyruvate</keyword>
<evidence type="ECO:0000256" key="1">
    <source>
        <dbReference type="ARBA" id="ARBA00022490"/>
    </source>
</evidence>
<sequence length="179" mass="20225">MLKRVSGWRQVSLPAHHPLYLWLSDEASLTARLAARCTRLTVQLLSQRLALPHPDEAVVLGLRPRELACVREVLLCTDGVAQVYARSIMPRASLRSDWRLFGRIGNRPLGSALFADPLVSRSALQSRRFDARDARYHRAAAFAPVRAGQLWGRRSLFMRRGLAMIVCEIFLDDIGQLPR</sequence>
<proteinExistence type="inferred from homology"/>
<dbReference type="InterPro" id="IPR007440">
    <property type="entry name" value="Chorismate--pyruvate_lyase"/>
</dbReference>
<dbReference type="Gene3D" id="3.40.1410.10">
    <property type="entry name" value="Chorismate lyase-like"/>
    <property type="match status" value="1"/>
</dbReference>
<comment type="similarity">
    <text evidence="5">Belongs to the UbiC family.</text>
</comment>
<dbReference type="InterPro" id="IPR028978">
    <property type="entry name" value="Chorismate_lyase_/UTRA_dom_sf"/>
</dbReference>
<reference evidence="6 7" key="1">
    <citation type="journal article" date="2018" name="Int. J. Syst. Evol. Microbiol.">
        <title>Uliginosibacterium sediminicola sp. nov., isolated from freshwater sediment.</title>
        <authorList>
            <person name="Hwang W.M."/>
            <person name="Kim S.M."/>
            <person name="Kang K."/>
            <person name="Ahn T.Y."/>
        </authorList>
    </citation>
    <scope>NUCLEOTIDE SEQUENCE [LARGE SCALE GENOMIC DNA]</scope>
    <source>
        <strain evidence="6 7">M1-21</strain>
    </source>
</reference>
<evidence type="ECO:0000313" key="7">
    <source>
        <dbReference type="Proteomes" id="UP001410394"/>
    </source>
</evidence>
<evidence type="ECO:0000256" key="3">
    <source>
        <dbReference type="ARBA" id="ARBA00023239"/>
    </source>
</evidence>
<comment type="caution">
    <text evidence="6">The sequence shown here is derived from an EMBL/GenBank/DDBJ whole genome shotgun (WGS) entry which is preliminary data.</text>
</comment>
<dbReference type="PANTHER" id="PTHR38683:SF1">
    <property type="entry name" value="CHORISMATE PYRUVATE-LYASE"/>
    <property type="match status" value="1"/>
</dbReference>
<name>A0ABU9Z1C5_9RHOO</name>
<comment type="pathway">
    <text evidence="5">Cofactor biosynthesis; ubiquinone biosynthesis.</text>
</comment>
<dbReference type="PANTHER" id="PTHR38683">
    <property type="entry name" value="CHORISMATE PYRUVATE-LYASE"/>
    <property type="match status" value="1"/>
</dbReference>
<comment type="catalytic activity">
    <reaction evidence="5">
        <text>chorismate = 4-hydroxybenzoate + pyruvate</text>
        <dbReference type="Rhea" id="RHEA:16505"/>
        <dbReference type="ChEBI" id="CHEBI:15361"/>
        <dbReference type="ChEBI" id="CHEBI:17879"/>
        <dbReference type="ChEBI" id="CHEBI:29748"/>
        <dbReference type="EC" id="4.1.3.40"/>
    </reaction>
</comment>
<dbReference type="Pfam" id="PF04345">
    <property type="entry name" value="Chor_lyase"/>
    <property type="match status" value="1"/>
</dbReference>
<organism evidence="6 7">
    <name type="scientific">Uliginosibacterium sediminicola</name>
    <dbReference type="NCBI Taxonomy" id="2024550"/>
    <lineage>
        <taxon>Bacteria</taxon>
        <taxon>Pseudomonadati</taxon>
        <taxon>Pseudomonadota</taxon>
        <taxon>Betaproteobacteria</taxon>
        <taxon>Rhodocyclales</taxon>
        <taxon>Zoogloeaceae</taxon>
        <taxon>Uliginosibacterium</taxon>
    </lineage>
</organism>
<keyword evidence="1 5" id="KW-0963">Cytoplasm</keyword>
<feature type="binding site" evidence="5">
    <location>
        <position position="71"/>
    </location>
    <ligand>
        <name>substrate</name>
    </ligand>
</feature>
<dbReference type="EMBL" id="JBDIVE010000009">
    <property type="protein sequence ID" value="MEN3069874.1"/>
    <property type="molecule type" value="Genomic_DNA"/>
</dbReference>
<comment type="subcellular location">
    <subcellularLocation>
        <location evidence="5">Cytoplasm</location>
    </subcellularLocation>
</comment>
<comment type="caution">
    <text evidence="5">Lacks conserved residue(s) required for the propagation of feature annotation.</text>
</comment>
<evidence type="ECO:0000313" key="6">
    <source>
        <dbReference type="EMBL" id="MEN3069874.1"/>
    </source>
</evidence>
<accession>A0ABU9Z1C5</accession>
<dbReference type="EC" id="4.1.3.40" evidence="5"/>